<evidence type="ECO:0000313" key="2">
    <source>
        <dbReference type="EMBL" id="PAV16135.1"/>
    </source>
</evidence>
<feature type="compositionally biased region" description="Acidic residues" evidence="1">
    <location>
        <begin position="186"/>
        <end position="262"/>
    </location>
</feature>
<evidence type="ECO:0000256" key="1">
    <source>
        <dbReference type="SAM" id="MobiDB-lite"/>
    </source>
</evidence>
<feature type="compositionally biased region" description="Polar residues" evidence="1">
    <location>
        <begin position="350"/>
        <end position="361"/>
    </location>
</feature>
<feature type="region of interest" description="Disordered" evidence="1">
    <location>
        <begin position="150"/>
        <end position="318"/>
    </location>
</feature>
<feature type="region of interest" description="Disordered" evidence="1">
    <location>
        <begin position="1"/>
        <end position="27"/>
    </location>
</feature>
<evidence type="ECO:0000313" key="3">
    <source>
        <dbReference type="Proteomes" id="UP000217199"/>
    </source>
</evidence>
<feature type="compositionally biased region" description="Basic and acidic residues" evidence="1">
    <location>
        <begin position="111"/>
        <end position="122"/>
    </location>
</feature>
<feature type="compositionally biased region" description="Acidic residues" evidence="1">
    <location>
        <begin position="291"/>
        <end position="312"/>
    </location>
</feature>
<dbReference type="Proteomes" id="UP000217199">
    <property type="component" value="Unassembled WGS sequence"/>
</dbReference>
<feature type="region of interest" description="Disordered" evidence="1">
    <location>
        <begin position="339"/>
        <end position="414"/>
    </location>
</feature>
<feature type="region of interest" description="Disordered" evidence="1">
    <location>
        <begin position="98"/>
        <end position="132"/>
    </location>
</feature>
<feature type="compositionally biased region" description="Basic residues" evidence="1">
    <location>
        <begin position="383"/>
        <end position="393"/>
    </location>
</feature>
<sequence>MPPRYNEPYEQPVASSSKHPWPGPDLSEVRDFESGYVNIDGGYNEGDTACTYNHGPEYVPSHVEYATRIPYFITSPHPPPPLPLLPTFEHMATGSRKRPFFEEESQSIEGSEVREGKRRCVEEQEPYSEEELHRMAEEAAEKILAKIAEQSAKMTPEKSQEKVQRILEFLRSRDSDGGDTEGRDNPDDESGEDMDGEEYFSNDDDGDDGDGGDEYDGEEYEDEGEGEECYEEGDEEYDEDCVEDGGEGEGEDDGEDDGEEEIGDWHMEGSGGHRVNESGESDPGGYGTSYDNEDDENEDNGIEDEFYEDEYREDPGYFINTGLGEEEIERFDELREEYTNEDYEEGAEYSSISTGVNSPNSEIEEPILKRHATVNKGKNTGHTSKKSKGRKKSWRESGEKNTKDRGKNRGDYGPSVPGIMSILVEGSGFYKLCPFVNNRGRTCGHIMTNLEGLNHVLDHMAYLKVEGEDGVRFKCPEPDCSKPQQYGLFGRHFQTHCMAYTCPLNSCGGLGANCGKQFTRKDAFRRHVEKTILLPYERDFKKW</sequence>
<feature type="compositionally biased region" description="Basic and acidic residues" evidence="1">
    <location>
        <begin position="394"/>
        <end position="410"/>
    </location>
</feature>
<feature type="compositionally biased region" description="Basic and acidic residues" evidence="1">
    <location>
        <begin position="155"/>
        <end position="185"/>
    </location>
</feature>
<proteinExistence type="predicted"/>
<name>A0A286U999_9AGAM</name>
<dbReference type="EMBL" id="NBII01000008">
    <property type="protein sequence ID" value="PAV16135.1"/>
    <property type="molecule type" value="Genomic_DNA"/>
</dbReference>
<comment type="caution">
    <text evidence="2">The sequence shown here is derived from an EMBL/GenBank/DDBJ whole genome shotgun (WGS) entry which is preliminary data.</text>
</comment>
<dbReference type="AlphaFoldDB" id="A0A286U999"/>
<dbReference type="InParanoid" id="A0A286U999"/>
<protein>
    <submittedName>
        <fullName evidence="2">Uncharacterized protein</fullName>
    </submittedName>
</protein>
<reference evidence="2 3" key="1">
    <citation type="journal article" date="2017" name="Mol. Ecol.">
        <title>Comparative and population genomic landscape of Phellinus noxius: A hypervariable fungus causing root rot in trees.</title>
        <authorList>
            <person name="Chung C.L."/>
            <person name="Lee T.J."/>
            <person name="Akiba M."/>
            <person name="Lee H.H."/>
            <person name="Kuo T.H."/>
            <person name="Liu D."/>
            <person name="Ke H.M."/>
            <person name="Yokoi T."/>
            <person name="Roa M.B."/>
            <person name="Lu M.J."/>
            <person name="Chang Y.Y."/>
            <person name="Ann P.J."/>
            <person name="Tsai J.N."/>
            <person name="Chen C.Y."/>
            <person name="Tzean S.S."/>
            <person name="Ota Y."/>
            <person name="Hattori T."/>
            <person name="Sahashi N."/>
            <person name="Liou R.F."/>
            <person name="Kikuchi T."/>
            <person name="Tsai I.J."/>
        </authorList>
    </citation>
    <scope>NUCLEOTIDE SEQUENCE [LARGE SCALE GENOMIC DNA]</scope>
    <source>
        <strain evidence="2 3">FFPRI411160</strain>
    </source>
</reference>
<keyword evidence="3" id="KW-1185">Reference proteome</keyword>
<organism evidence="2 3">
    <name type="scientific">Pyrrhoderma noxium</name>
    <dbReference type="NCBI Taxonomy" id="2282107"/>
    <lineage>
        <taxon>Eukaryota</taxon>
        <taxon>Fungi</taxon>
        <taxon>Dikarya</taxon>
        <taxon>Basidiomycota</taxon>
        <taxon>Agaricomycotina</taxon>
        <taxon>Agaricomycetes</taxon>
        <taxon>Hymenochaetales</taxon>
        <taxon>Hymenochaetaceae</taxon>
        <taxon>Pyrrhoderma</taxon>
    </lineage>
</organism>
<gene>
    <name evidence="2" type="ORF">PNOK_0775500</name>
</gene>
<accession>A0A286U999</accession>